<dbReference type="CDD" id="cd01335">
    <property type="entry name" value="Radical_SAM"/>
    <property type="match status" value="1"/>
</dbReference>
<dbReference type="GO" id="GO:0003824">
    <property type="term" value="F:catalytic activity"/>
    <property type="evidence" value="ECO:0007669"/>
    <property type="project" value="InterPro"/>
</dbReference>
<gene>
    <name evidence="8" type="primary">ydeM_2</name>
    <name evidence="8" type="ORF">NCTC13076_00556</name>
</gene>
<evidence type="ECO:0000313" key="9">
    <source>
        <dbReference type="Proteomes" id="UP000250070"/>
    </source>
</evidence>
<dbReference type="InterPro" id="IPR050377">
    <property type="entry name" value="Radical_SAM_PqqE_MftC-like"/>
</dbReference>
<dbReference type="InterPro" id="IPR023885">
    <property type="entry name" value="4Fe4S-binding_SPASM_dom"/>
</dbReference>
<evidence type="ECO:0000256" key="3">
    <source>
        <dbReference type="ARBA" id="ARBA00022691"/>
    </source>
</evidence>
<organism evidence="8 9">
    <name type="scientific">Peptoniphilus harei</name>
    <dbReference type="NCBI Taxonomy" id="54005"/>
    <lineage>
        <taxon>Bacteria</taxon>
        <taxon>Bacillati</taxon>
        <taxon>Bacillota</taxon>
        <taxon>Tissierellia</taxon>
        <taxon>Tissierellales</taxon>
        <taxon>Peptoniphilaceae</taxon>
        <taxon>Peptoniphilus</taxon>
    </lineage>
</organism>
<keyword evidence="3" id="KW-0949">S-adenosyl-L-methionine</keyword>
<evidence type="ECO:0000256" key="5">
    <source>
        <dbReference type="ARBA" id="ARBA00023004"/>
    </source>
</evidence>
<dbReference type="RefSeq" id="WP_112889421.1">
    <property type="nucleotide sequence ID" value="NZ_CP068103.1"/>
</dbReference>
<dbReference type="SUPFAM" id="SSF102114">
    <property type="entry name" value="Radical SAM enzymes"/>
    <property type="match status" value="1"/>
</dbReference>
<dbReference type="GO" id="GO:0051539">
    <property type="term" value="F:4 iron, 4 sulfur cluster binding"/>
    <property type="evidence" value="ECO:0007669"/>
    <property type="project" value="UniProtKB-KW"/>
</dbReference>
<evidence type="ECO:0000313" key="8">
    <source>
        <dbReference type="EMBL" id="SPY46560.1"/>
    </source>
</evidence>
<dbReference type="Gene3D" id="3.20.20.70">
    <property type="entry name" value="Aldolase class I"/>
    <property type="match status" value="1"/>
</dbReference>
<evidence type="ECO:0000256" key="1">
    <source>
        <dbReference type="ARBA" id="ARBA00001966"/>
    </source>
</evidence>
<dbReference type="AlphaFoldDB" id="A0A2X1XU02"/>
<proteinExistence type="predicted"/>
<dbReference type="SMART" id="SM00729">
    <property type="entry name" value="Elp3"/>
    <property type="match status" value="1"/>
</dbReference>
<dbReference type="SFLD" id="SFLDS00029">
    <property type="entry name" value="Radical_SAM"/>
    <property type="match status" value="1"/>
</dbReference>
<protein>
    <submittedName>
        <fullName evidence="8">Anaerobic sulfatase-maturating enzyme homolog YdeM</fullName>
    </submittedName>
</protein>
<dbReference type="PROSITE" id="PS51918">
    <property type="entry name" value="RADICAL_SAM"/>
    <property type="match status" value="1"/>
</dbReference>
<feature type="domain" description="Radical SAM core" evidence="7">
    <location>
        <begin position="1"/>
        <end position="207"/>
    </location>
</feature>
<dbReference type="InterPro" id="IPR006638">
    <property type="entry name" value="Elp3/MiaA/NifB-like_rSAM"/>
</dbReference>
<dbReference type="PANTHER" id="PTHR11228">
    <property type="entry name" value="RADICAL SAM DOMAIN PROTEIN"/>
    <property type="match status" value="1"/>
</dbReference>
<dbReference type="SFLD" id="SFLDG01067">
    <property type="entry name" value="SPASM/twitch_domain_containing"/>
    <property type="match status" value="1"/>
</dbReference>
<dbReference type="Pfam" id="PF04055">
    <property type="entry name" value="Radical_SAM"/>
    <property type="match status" value="1"/>
</dbReference>
<keyword evidence="2" id="KW-0004">4Fe-4S</keyword>
<evidence type="ECO:0000256" key="6">
    <source>
        <dbReference type="ARBA" id="ARBA00023014"/>
    </source>
</evidence>
<keyword evidence="4" id="KW-0479">Metal-binding</keyword>
<dbReference type="Proteomes" id="UP000250070">
    <property type="component" value="Unassembled WGS sequence"/>
</dbReference>
<keyword evidence="5" id="KW-0408">Iron</keyword>
<dbReference type="GeneID" id="83862070"/>
<dbReference type="InterPro" id="IPR017200">
    <property type="entry name" value="PqqE-like"/>
</dbReference>
<evidence type="ECO:0000256" key="4">
    <source>
        <dbReference type="ARBA" id="ARBA00022723"/>
    </source>
</evidence>
<dbReference type="InterPro" id="IPR013785">
    <property type="entry name" value="Aldolase_TIM"/>
</dbReference>
<evidence type="ECO:0000259" key="7">
    <source>
        <dbReference type="PROSITE" id="PS51918"/>
    </source>
</evidence>
<dbReference type="OrthoDB" id="9810775at2"/>
<dbReference type="InterPro" id="IPR058240">
    <property type="entry name" value="rSAM_sf"/>
</dbReference>
<dbReference type="CDD" id="cd21123">
    <property type="entry name" value="SPASM_MftC-like"/>
    <property type="match status" value="1"/>
</dbReference>
<keyword evidence="6" id="KW-0411">Iron-sulfur</keyword>
<dbReference type="NCBIfam" id="TIGR04085">
    <property type="entry name" value="rSAM_more_4Fe4S"/>
    <property type="match status" value="1"/>
</dbReference>
<accession>A0A2X1XU02</accession>
<dbReference type="InterPro" id="IPR007197">
    <property type="entry name" value="rSAM"/>
</dbReference>
<dbReference type="EMBL" id="UATM01000032">
    <property type="protein sequence ID" value="SPY46560.1"/>
    <property type="molecule type" value="Genomic_DNA"/>
</dbReference>
<dbReference type="PANTHER" id="PTHR11228:SF7">
    <property type="entry name" value="PQQA PEPTIDE CYCLASE"/>
    <property type="match status" value="1"/>
</dbReference>
<dbReference type="PIRSF" id="PIRSF037420">
    <property type="entry name" value="PQQ_syn_pqqE"/>
    <property type="match status" value="1"/>
</dbReference>
<dbReference type="GO" id="GO:0046872">
    <property type="term" value="F:metal ion binding"/>
    <property type="evidence" value="ECO:0007669"/>
    <property type="project" value="UniProtKB-KW"/>
</dbReference>
<comment type="cofactor">
    <cofactor evidence="1">
        <name>[4Fe-4S] cluster</name>
        <dbReference type="ChEBI" id="CHEBI:49883"/>
    </cofactor>
</comment>
<dbReference type="Pfam" id="PF13186">
    <property type="entry name" value="SPASM"/>
    <property type="match status" value="1"/>
</dbReference>
<evidence type="ECO:0000256" key="2">
    <source>
        <dbReference type="ARBA" id="ARBA00022485"/>
    </source>
</evidence>
<dbReference type="SFLD" id="SFLDG01386">
    <property type="entry name" value="main_SPASM_domain-containing"/>
    <property type="match status" value="1"/>
</dbReference>
<reference evidence="8 9" key="1">
    <citation type="submission" date="2018-06" db="EMBL/GenBank/DDBJ databases">
        <authorList>
            <consortium name="Pathogen Informatics"/>
            <person name="Doyle S."/>
        </authorList>
    </citation>
    <scope>NUCLEOTIDE SEQUENCE [LARGE SCALE GENOMIC DNA]</scope>
    <source>
        <strain evidence="8 9">NCTC13076</strain>
    </source>
</reference>
<name>A0A2X1XU02_9FIRM</name>
<sequence length="327" mass="36955">MKIVSYNVTKKCNLYCEHCYRNSKEDVDLSDELSTEEAKEVFRDIKKAGFNMLKLSGGEPLMREDIFELAEFASSLGLYTCLGTNGTLINEDNIGLIKKYIRSVAISIDSRDKNVHDSFRGYEGAFDETMRGIEILKENEVKFQINTTISKINLKEIESLLDFASELGASSVHVLFLVMTGRGKNLENVYLTKEEYTEAIKKVLEYESDLFIKPTCAPQSTVLAKKLNLDPRVKKSCIAGTSYCSLVYDGRVNICPYAEVEAGNVKEDSFYNIWNNSEVFKKLRDPSSYKGRCRTCNFNNICGGCRARAFANTGDYLEFDNYCVLGD</sequence>